<evidence type="ECO:0000256" key="1">
    <source>
        <dbReference type="SAM" id="MobiDB-lite"/>
    </source>
</evidence>
<reference evidence="3" key="1">
    <citation type="submission" date="2025-08" db="UniProtKB">
        <authorList>
            <consortium name="RefSeq"/>
        </authorList>
    </citation>
    <scope>IDENTIFICATION</scope>
</reference>
<dbReference type="Proteomes" id="UP000694845">
    <property type="component" value="Unplaced"/>
</dbReference>
<evidence type="ECO:0000313" key="3">
    <source>
        <dbReference type="RefSeq" id="XP_022092101.1"/>
    </source>
</evidence>
<sequence>MVTHIIGRFCRNAGDSVGHGGLHCSCCCSLKPEGVSFLNRVVIMEDNPFPERKFGAHQGGALARGRHREDNQKRHQGYQRRVDNQHGQERGRGGYGCGRGQGRGRGGGHFRNAGQHHPDGGEQQRKCPVRQPGYKMLESLLDEEKCAAEVVQ</sequence>
<accession>A0A8B7YKP3</accession>
<feature type="compositionally biased region" description="Basic and acidic residues" evidence="1">
    <location>
        <begin position="116"/>
        <end position="125"/>
    </location>
</feature>
<organism evidence="2 3">
    <name type="scientific">Acanthaster planci</name>
    <name type="common">Crown-of-thorns starfish</name>
    <dbReference type="NCBI Taxonomy" id="133434"/>
    <lineage>
        <taxon>Eukaryota</taxon>
        <taxon>Metazoa</taxon>
        <taxon>Echinodermata</taxon>
        <taxon>Eleutherozoa</taxon>
        <taxon>Asterozoa</taxon>
        <taxon>Asteroidea</taxon>
        <taxon>Valvatacea</taxon>
        <taxon>Valvatida</taxon>
        <taxon>Acanthasteridae</taxon>
        <taxon>Acanthaster</taxon>
    </lineage>
</organism>
<dbReference type="RefSeq" id="XP_022092101.1">
    <property type="nucleotide sequence ID" value="XM_022236409.1"/>
</dbReference>
<feature type="compositionally biased region" description="Basic and acidic residues" evidence="1">
    <location>
        <begin position="80"/>
        <end position="92"/>
    </location>
</feature>
<proteinExistence type="predicted"/>
<gene>
    <name evidence="3" type="primary">LOC110980080</name>
</gene>
<dbReference type="AlphaFoldDB" id="A0A8B7YKP3"/>
<feature type="compositionally biased region" description="Gly residues" evidence="1">
    <location>
        <begin position="93"/>
        <end position="109"/>
    </location>
</feature>
<protein>
    <submittedName>
        <fullName evidence="3">Uncharacterized protein LOC110980080 isoform X3</fullName>
    </submittedName>
</protein>
<dbReference type="GeneID" id="110980080"/>
<name>A0A8B7YKP3_ACAPL</name>
<dbReference type="OrthoDB" id="2423195at2759"/>
<feature type="region of interest" description="Disordered" evidence="1">
    <location>
        <begin position="52"/>
        <end position="131"/>
    </location>
</feature>
<evidence type="ECO:0000313" key="2">
    <source>
        <dbReference type="Proteomes" id="UP000694845"/>
    </source>
</evidence>
<keyword evidence="2" id="KW-1185">Reference proteome</keyword>